<protein>
    <recommendedName>
        <fullName evidence="3">DUF5636 domain-containing protein</fullName>
    </recommendedName>
</protein>
<evidence type="ECO:0000313" key="1">
    <source>
        <dbReference type="EMBL" id="MDP9648133.1"/>
    </source>
</evidence>
<proteinExistence type="predicted"/>
<dbReference type="RefSeq" id="WP_392394147.1">
    <property type="nucleotide sequence ID" value="NZ_JAURTK010000004.1"/>
</dbReference>
<accession>A0AB73IDL7</accession>
<sequence>MAENLKATGTTNPQPNTCVDAKCSCDVIWSLAQQFAMRHLVTHAPVHQHMPDYREGDPHVSGTQVEKGAPAFVSDPEVRARRIAAAYARVFLEDFHLGDKSKIGRFYWLGLGAFASKQVAATLALWRVKYGARWSDLRAGLGRGNLWLFNDVLPWFYGYAAGAGTFDMCAQSRDSRNFVDQVATNFSRQKSHAESIGKVPYEIDGDTGNKKAKLGYLKCTPLVSDGFAAVSQWETAGDKARPDIAFTHLLAIARHEQGEVLQGLIYDDPSFQWWLNGQRAALATSDDTAINASVSKMQYGLSDGSDIALSPVVRALVPSLQLVLTDEDTTNNLVFRSDAPDRLVLQDYQKRMGWIKDAATKYHRLMQGDYRQTMLDYLSNIRNWGDMPDNS</sequence>
<name>A0AB73IDL7_9BURK</name>
<gene>
    <name evidence="1" type="ORF">J2793_003579</name>
</gene>
<dbReference type="EMBL" id="JAURTK010000004">
    <property type="protein sequence ID" value="MDP9648133.1"/>
    <property type="molecule type" value="Genomic_DNA"/>
</dbReference>
<reference evidence="1" key="1">
    <citation type="submission" date="2023-07" db="EMBL/GenBank/DDBJ databases">
        <title>Sorghum-associated microbial communities from plants grown in Nebraska, USA.</title>
        <authorList>
            <person name="Schachtman D."/>
        </authorList>
    </citation>
    <scope>NUCLEOTIDE SEQUENCE</scope>
    <source>
        <strain evidence="1">DS1061</strain>
    </source>
</reference>
<organism evidence="1 2">
    <name type="scientific">Paraburkholderia caledonica</name>
    <dbReference type="NCBI Taxonomy" id="134536"/>
    <lineage>
        <taxon>Bacteria</taxon>
        <taxon>Pseudomonadati</taxon>
        <taxon>Pseudomonadota</taxon>
        <taxon>Betaproteobacteria</taxon>
        <taxon>Burkholderiales</taxon>
        <taxon>Burkholderiaceae</taxon>
        <taxon>Paraburkholderia</taxon>
    </lineage>
</organism>
<dbReference type="Proteomes" id="UP001229486">
    <property type="component" value="Unassembled WGS sequence"/>
</dbReference>
<evidence type="ECO:0008006" key="3">
    <source>
        <dbReference type="Google" id="ProtNLM"/>
    </source>
</evidence>
<evidence type="ECO:0000313" key="2">
    <source>
        <dbReference type="Proteomes" id="UP001229486"/>
    </source>
</evidence>
<dbReference type="Pfam" id="PF10720">
    <property type="entry name" value="DUF2515"/>
    <property type="match status" value="1"/>
</dbReference>
<comment type="caution">
    <text evidence="1">The sequence shown here is derived from an EMBL/GenBank/DDBJ whole genome shotgun (WGS) entry which is preliminary data.</text>
</comment>
<dbReference type="InterPro" id="IPR019658">
    <property type="entry name" value="DUF2515"/>
</dbReference>
<dbReference type="AlphaFoldDB" id="A0AB73IDL7"/>